<dbReference type="SUPFAM" id="SSF56672">
    <property type="entry name" value="DNA/RNA polymerases"/>
    <property type="match status" value="1"/>
</dbReference>
<organism evidence="2 3">
    <name type="scientific">Paspalum notatum var. saurae</name>
    <dbReference type="NCBI Taxonomy" id="547442"/>
    <lineage>
        <taxon>Eukaryota</taxon>
        <taxon>Viridiplantae</taxon>
        <taxon>Streptophyta</taxon>
        <taxon>Embryophyta</taxon>
        <taxon>Tracheophyta</taxon>
        <taxon>Spermatophyta</taxon>
        <taxon>Magnoliopsida</taxon>
        <taxon>Liliopsida</taxon>
        <taxon>Poales</taxon>
        <taxon>Poaceae</taxon>
        <taxon>PACMAD clade</taxon>
        <taxon>Panicoideae</taxon>
        <taxon>Andropogonodae</taxon>
        <taxon>Paspaleae</taxon>
        <taxon>Paspalinae</taxon>
        <taxon>Paspalum</taxon>
    </lineage>
</organism>
<protein>
    <recommendedName>
        <fullName evidence="1">Reverse transcriptase domain-containing protein</fullName>
    </recommendedName>
</protein>
<proteinExistence type="predicted"/>
<accession>A0AAQ3SIV3</accession>
<dbReference type="PANTHER" id="PTHR19446">
    <property type="entry name" value="REVERSE TRANSCRIPTASES"/>
    <property type="match status" value="1"/>
</dbReference>
<evidence type="ECO:0000313" key="3">
    <source>
        <dbReference type="Proteomes" id="UP001341281"/>
    </source>
</evidence>
<evidence type="ECO:0000313" key="2">
    <source>
        <dbReference type="EMBL" id="WVZ50043.1"/>
    </source>
</evidence>
<dbReference type="Pfam" id="PF00078">
    <property type="entry name" value="RVT_1"/>
    <property type="match status" value="1"/>
</dbReference>
<dbReference type="InterPro" id="IPR043502">
    <property type="entry name" value="DNA/RNA_pol_sf"/>
</dbReference>
<sequence>MQTPASPLLQEKNFIAKFQVGDQFVTTQEDKHQAALDFYDALIGSAKHRDYTLNLHSLGIQQHDLTALYEPFTIEKEWATVRDLPMDKPPGPDGFTCRFYKVCWDMIKGDMMEALLAVQRGHVFKFSLLNSAFITLFPKKVDALQVKDYILISLIHSFAKLVAKLLANWLAPPLPNLVSINQSAFVKQRSIQENFLVQQLVRTLHSKREPHILLKLDISKAFDSISWSFLLELMQFLGFSGKWCNLVSLLLSTSSTRILINGEPGGCFTHHHGLRQGDLLSPVLFILPIAFQQAKHHVSFYANDVVLFPCHSRPDVLMVSHLLDIFGHATGLKTNIARSSVTPIQCGDEKLVAISDLLPCEIKNFRCSYLGLPLSIRKPTNAELLPLTKCLINCQDGKQRS</sequence>
<evidence type="ECO:0000259" key="1">
    <source>
        <dbReference type="Pfam" id="PF00078"/>
    </source>
</evidence>
<gene>
    <name evidence="2" type="ORF">U9M48_001341</name>
</gene>
<dbReference type="InterPro" id="IPR000477">
    <property type="entry name" value="RT_dom"/>
</dbReference>
<dbReference type="EMBL" id="CP144745">
    <property type="protein sequence ID" value="WVZ50043.1"/>
    <property type="molecule type" value="Genomic_DNA"/>
</dbReference>
<name>A0AAQ3SIV3_PASNO</name>
<feature type="domain" description="Reverse transcriptase" evidence="1">
    <location>
        <begin position="141"/>
        <end position="341"/>
    </location>
</feature>
<dbReference type="Proteomes" id="UP001341281">
    <property type="component" value="Chromosome 01"/>
</dbReference>
<reference evidence="2 3" key="1">
    <citation type="submission" date="2024-02" db="EMBL/GenBank/DDBJ databases">
        <title>High-quality chromosome-scale genome assembly of Pensacola bahiagrass (Paspalum notatum Flugge var. saurae).</title>
        <authorList>
            <person name="Vega J.M."/>
            <person name="Podio M."/>
            <person name="Orjuela J."/>
            <person name="Siena L.A."/>
            <person name="Pessino S.C."/>
            <person name="Combes M.C."/>
            <person name="Mariac C."/>
            <person name="Albertini E."/>
            <person name="Pupilli F."/>
            <person name="Ortiz J.P.A."/>
            <person name="Leblanc O."/>
        </authorList>
    </citation>
    <scope>NUCLEOTIDE SEQUENCE [LARGE SCALE GENOMIC DNA]</scope>
    <source>
        <strain evidence="2">R1</strain>
        <tissue evidence="2">Leaf</tissue>
    </source>
</reference>
<dbReference type="AlphaFoldDB" id="A0AAQ3SIV3"/>
<keyword evidence="3" id="KW-1185">Reference proteome</keyword>
<dbReference type="CDD" id="cd01650">
    <property type="entry name" value="RT_nLTR_like"/>
    <property type="match status" value="1"/>
</dbReference>